<keyword evidence="2" id="KW-1185">Reference proteome</keyword>
<evidence type="ECO:0000313" key="1">
    <source>
        <dbReference type="EMBL" id="PYF72662.1"/>
    </source>
</evidence>
<proteinExistence type="predicted"/>
<sequence length="48" mass="5588">MKTIPKTEPVTERDQENLIKSKNINEKIKSKIETAVRSKKINPRLLIL</sequence>
<protein>
    <submittedName>
        <fullName evidence="1">Uncharacterized protein</fullName>
    </submittedName>
</protein>
<dbReference type="EMBL" id="QKLU01000005">
    <property type="protein sequence ID" value="PYF72662.1"/>
    <property type="molecule type" value="Genomic_DNA"/>
</dbReference>
<reference evidence="1 2" key="1">
    <citation type="submission" date="2018-06" db="EMBL/GenBank/DDBJ databases">
        <title>Genomic Encyclopedia of Archaeal and Bacterial Type Strains, Phase II (KMG-II): from individual species to whole genera.</title>
        <authorList>
            <person name="Goeker M."/>
        </authorList>
    </citation>
    <scope>NUCLEOTIDE SEQUENCE [LARGE SCALE GENOMIC DNA]</scope>
    <source>
        <strain evidence="1 2">DSM 27372</strain>
    </source>
</reference>
<evidence type="ECO:0000313" key="2">
    <source>
        <dbReference type="Proteomes" id="UP000248198"/>
    </source>
</evidence>
<dbReference type="Proteomes" id="UP000248198">
    <property type="component" value="Unassembled WGS sequence"/>
</dbReference>
<comment type="caution">
    <text evidence="1">The sequence shown here is derived from an EMBL/GenBank/DDBJ whole genome shotgun (WGS) entry which is preliminary data.</text>
</comment>
<dbReference type="AlphaFoldDB" id="A0A318UBQ0"/>
<organism evidence="1 2">
    <name type="scientific">Pedobacter nutrimenti</name>
    <dbReference type="NCBI Taxonomy" id="1241337"/>
    <lineage>
        <taxon>Bacteria</taxon>
        <taxon>Pseudomonadati</taxon>
        <taxon>Bacteroidota</taxon>
        <taxon>Sphingobacteriia</taxon>
        <taxon>Sphingobacteriales</taxon>
        <taxon>Sphingobacteriaceae</taxon>
        <taxon>Pedobacter</taxon>
    </lineage>
</organism>
<accession>A0A318UBQ0</accession>
<gene>
    <name evidence="1" type="ORF">B0O44_10531</name>
</gene>
<name>A0A318UBQ0_9SPHI</name>